<dbReference type="GO" id="GO:0010181">
    <property type="term" value="F:FMN binding"/>
    <property type="evidence" value="ECO:0007669"/>
    <property type="project" value="InterPro"/>
</dbReference>
<feature type="domain" description="Flavodoxin-like" evidence="5">
    <location>
        <begin position="5"/>
        <end position="144"/>
    </location>
</feature>
<dbReference type="EMBL" id="LR134510">
    <property type="protein sequence ID" value="VEJ09291.1"/>
    <property type="molecule type" value="Genomic_DNA"/>
</dbReference>
<dbReference type="InterPro" id="IPR008254">
    <property type="entry name" value="Flavodoxin/NO_synth"/>
</dbReference>
<dbReference type="GO" id="GO:0016491">
    <property type="term" value="F:oxidoreductase activity"/>
    <property type="evidence" value="ECO:0007669"/>
    <property type="project" value="TreeGrafter"/>
</dbReference>
<dbReference type="PRINTS" id="PR00369">
    <property type="entry name" value="FLAVODOXIN"/>
</dbReference>
<dbReference type="PROSITE" id="PS50902">
    <property type="entry name" value="FLAVODOXIN_LIKE"/>
    <property type="match status" value="1"/>
</dbReference>
<name>A0A448TTW4_9PAST</name>
<gene>
    <name evidence="6" type="primary">mioC</name>
    <name evidence="6" type="ORF">NCTC12871_00736</name>
</gene>
<keyword evidence="7" id="KW-1185">Reference proteome</keyword>
<evidence type="ECO:0000313" key="7">
    <source>
        <dbReference type="Proteomes" id="UP000279799"/>
    </source>
</evidence>
<keyword evidence="4" id="KW-0249">Electron transport</keyword>
<evidence type="ECO:0000313" key="6">
    <source>
        <dbReference type="EMBL" id="VEJ09291.1"/>
    </source>
</evidence>
<dbReference type="Pfam" id="PF00258">
    <property type="entry name" value="Flavodoxin_1"/>
    <property type="match status" value="1"/>
</dbReference>
<evidence type="ECO:0000256" key="4">
    <source>
        <dbReference type="ARBA" id="ARBA00022982"/>
    </source>
</evidence>
<dbReference type="PANTHER" id="PTHR19384">
    <property type="entry name" value="NITRIC OXIDE SYNTHASE-RELATED"/>
    <property type="match status" value="1"/>
</dbReference>
<evidence type="ECO:0000256" key="2">
    <source>
        <dbReference type="ARBA" id="ARBA00022630"/>
    </source>
</evidence>
<sequence>MTKKLCIISGSTLGNAEEVAEALYEILENEDIELDIFHGPNLNEVKDYSHWLIVTSTYGAGEIPDNLLPLFQDIIDKNLDLSKLKFGVVGLGDSNYDTYCHAVDKATQILKDHFATELASPIKIDVTTTMDPESVAEEWLPSFLSNYL</sequence>
<comment type="cofactor">
    <cofactor evidence="1">
        <name>FMN</name>
        <dbReference type="ChEBI" id="CHEBI:58210"/>
    </cofactor>
</comment>
<dbReference type="GO" id="GO:0005829">
    <property type="term" value="C:cytosol"/>
    <property type="evidence" value="ECO:0007669"/>
    <property type="project" value="TreeGrafter"/>
</dbReference>
<dbReference type="PANTHER" id="PTHR19384:SF128">
    <property type="entry name" value="NADPH OXIDOREDUCTASE A"/>
    <property type="match status" value="1"/>
</dbReference>
<dbReference type="SUPFAM" id="SSF52218">
    <property type="entry name" value="Flavoproteins"/>
    <property type="match status" value="1"/>
</dbReference>
<protein>
    <submittedName>
        <fullName evidence="6">Flavodoxin</fullName>
    </submittedName>
</protein>
<evidence type="ECO:0000256" key="1">
    <source>
        <dbReference type="ARBA" id="ARBA00001917"/>
    </source>
</evidence>
<keyword evidence="2" id="KW-0285">Flavoprotein</keyword>
<dbReference type="Gene3D" id="3.40.50.360">
    <property type="match status" value="1"/>
</dbReference>
<dbReference type="InterPro" id="IPR029039">
    <property type="entry name" value="Flavoprotein-like_sf"/>
</dbReference>
<evidence type="ECO:0000259" key="5">
    <source>
        <dbReference type="PROSITE" id="PS50902"/>
    </source>
</evidence>
<accession>A0A448TTW4</accession>
<keyword evidence="4" id="KW-0813">Transport</keyword>
<dbReference type="InterPro" id="IPR001094">
    <property type="entry name" value="Flavdoxin-like"/>
</dbReference>
<dbReference type="AlphaFoldDB" id="A0A448TTW4"/>
<dbReference type="GO" id="GO:0050660">
    <property type="term" value="F:flavin adenine dinucleotide binding"/>
    <property type="evidence" value="ECO:0007669"/>
    <property type="project" value="TreeGrafter"/>
</dbReference>
<evidence type="ECO:0000256" key="3">
    <source>
        <dbReference type="ARBA" id="ARBA00022643"/>
    </source>
</evidence>
<keyword evidence="3" id="KW-0288">FMN</keyword>
<organism evidence="6 7">
    <name type="scientific">Actinobacillus delphinicola</name>
    <dbReference type="NCBI Taxonomy" id="51161"/>
    <lineage>
        <taxon>Bacteria</taxon>
        <taxon>Pseudomonadati</taxon>
        <taxon>Pseudomonadota</taxon>
        <taxon>Gammaproteobacteria</taxon>
        <taxon>Pasteurellales</taxon>
        <taxon>Pasteurellaceae</taxon>
        <taxon>Actinobacillus</taxon>
    </lineage>
</organism>
<dbReference type="RefSeq" id="WP_126599100.1">
    <property type="nucleotide sequence ID" value="NZ_LR134510.1"/>
</dbReference>
<reference evidence="6 7" key="1">
    <citation type="submission" date="2018-12" db="EMBL/GenBank/DDBJ databases">
        <authorList>
            <consortium name="Pathogen Informatics"/>
        </authorList>
    </citation>
    <scope>NUCLEOTIDE SEQUENCE [LARGE SCALE GENOMIC DNA]</scope>
    <source>
        <strain evidence="6 7">NCTC12871</strain>
    </source>
</reference>
<proteinExistence type="predicted"/>
<dbReference type="KEGG" id="adp:NCTC12871_00736"/>
<dbReference type="Proteomes" id="UP000279799">
    <property type="component" value="Chromosome"/>
</dbReference>
<dbReference type="OrthoDB" id="359268at2"/>
<dbReference type="NCBIfam" id="NF006531">
    <property type="entry name" value="PRK09004.1"/>
    <property type="match status" value="1"/>
</dbReference>